<sequence length="129" mass="14950">MKKFENFKAALVNLNDIFSYKEPYGNVEIAGMVGLYEICFEQSWKAMKELLENFGYAEGATGSPRTILKTAYKAGMISDEELWLDALVSRNNVAHAYNQAIAMDIIRQTKEKYYDMFIQLQKKIEQDWL</sequence>
<evidence type="ECO:0000313" key="3">
    <source>
        <dbReference type="Proteomes" id="UP000049472"/>
    </source>
</evidence>
<dbReference type="Proteomes" id="UP000049472">
    <property type="component" value="Unassembled WGS sequence"/>
</dbReference>
<reference evidence="1" key="2">
    <citation type="submission" date="2015-05" db="EMBL/GenBank/DDBJ databases">
        <authorList>
            <person name="Wang D.B."/>
            <person name="Wang M."/>
        </authorList>
    </citation>
    <scope>NUCLEOTIDE SEQUENCE [LARGE SCALE GENOMIC DNA]</scope>
    <source>
        <strain evidence="1">T1-815</strain>
    </source>
</reference>
<evidence type="ECO:0000313" key="1">
    <source>
        <dbReference type="EMBL" id="CRL38658.1"/>
    </source>
</evidence>
<dbReference type="RefSeq" id="WP_015517379.1">
    <property type="nucleotide sequence ID" value="NZ_AP031452.1"/>
</dbReference>
<dbReference type="EMBL" id="CZAJ01000028">
    <property type="protein sequence ID" value="CUP30334.1"/>
    <property type="molecule type" value="Genomic_DNA"/>
</dbReference>
<dbReference type="InterPro" id="IPR010235">
    <property type="entry name" value="HepT"/>
</dbReference>
<dbReference type="Pfam" id="PF08780">
    <property type="entry name" value="NTase_sub_bind"/>
    <property type="match status" value="1"/>
</dbReference>
<keyword evidence="1" id="KW-0808">Transferase</keyword>
<dbReference type="Gene3D" id="1.20.120.330">
    <property type="entry name" value="Nucleotidyltransferases domain 2"/>
    <property type="match status" value="1"/>
</dbReference>
<protein>
    <submittedName>
        <fullName evidence="1 2">Nucleotidyltransferase</fullName>
    </submittedName>
</protein>
<dbReference type="AlphaFoldDB" id="A0A0M6WN07"/>
<dbReference type="Proteomes" id="UP000095602">
    <property type="component" value="Unassembled WGS sequence"/>
</dbReference>
<evidence type="ECO:0000313" key="2">
    <source>
        <dbReference type="EMBL" id="CUP30334.1"/>
    </source>
</evidence>
<dbReference type="GO" id="GO:0016740">
    <property type="term" value="F:transferase activity"/>
    <property type="evidence" value="ECO:0007669"/>
    <property type="project" value="UniProtKB-KW"/>
</dbReference>
<proteinExistence type="predicted"/>
<gene>
    <name evidence="2" type="ORF">ERS852497_02489</name>
    <name evidence="1" type="ORF">T1815_18661</name>
</gene>
<dbReference type="EMBL" id="CVRQ01000022">
    <property type="protein sequence ID" value="CRL38658.1"/>
    <property type="molecule type" value="Genomic_DNA"/>
</dbReference>
<dbReference type="SUPFAM" id="SSF81593">
    <property type="entry name" value="Nucleotidyltransferase substrate binding subunit/domain"/>
    <property type="match status" value="1"/>
</dbReference>
<dbReference type="NCBIfam" id="TIGR01987">
    <property type="entry name" value="HI0074"/>
    <property type="match status" value="1"/>
</dbReference>
<keyword evidence="3" id="KW-1185">Reference proteome</keyword>
<reference evidence="3" key="1">
    <citation type="submission" date="2015-05" db="EMBL/GenBank/DDBJ databases">
        <authorList>
            <consortium name="Pathogen Informatics"/>
        </authorList>
    </citation>
    <scope>NUCLEOTIDE SEQUENCE [LARGE SCALE GENOMIC DNA]</scope>
    <source>
        <strain evidence="2 4">2789STDY5834884</strain>
        <strain evidence="3">T1-815</strain>
    </source>
</reference>
<evidence type="ECO:0000313" key="4">
    <source>
        <dbReference type="Proteomes" id="UP000095602"/>
    </source>
</evidence>
<accession>A0A0M6WN07</accession>
<name>A0A0M6WN07_9FIRM</name>
<organism evidence="1 3">
    <name type="scientific">Agathobacter rectalis</name>
    <dbReference type="NCBI Taxonomy" id="39491"/>
    <lineage>
        <taxon>Bacteria</taxon>
        <taxon>Bacillati</taxon>
        <taxon>Bacillota</taxon>
        <taxon>Clostridia</taxon>
        <taxon>Lachnospirales</taxon>
        <taxon>Lachnospiraceae</taxon>
        <taxon>Agathobacter</taxon>
    </lineage>
</organism>